<feature type="transmembrane region" description="Helical" evidence="6">
    <location>
        <begin position="45"/>
        <end position="67"/>
    </location>
</feature>
<evidence type="ECO:0000256" key="6">
    <source>
        <dbReference type="RuleBase" id="RU366058"/>
    </source>
</evidence>
<dbReference type="InterPro" id="IPR032816">
    <property type="entry name" value="VTT_dom"/>
</dbReference>
<feature type="transmembrane region" description="Helical" evidence="6">
    <location>
        <begin position="87"/>
        <end position="107"/>
    </location>
</feature>
<dbReference type="GO" id="GO:0005886">
    <property type="term" value="C:plasma membrane"/>
    <property type="evidence" value="ECO:0007669"/>
    <property type="project" value="UniProtKB-SubCell"/>
</dbReference>
<reference evidence="8 9" key="1">
    <citation type="submission" date="2016-11" db="EMBL/GenBank/DDBJ databases">
        <authorList>
            <person name="Jaros S."/>
            <person name="Januszkiewicz K."/>
            <person name="Wedrychowicz H."/>
        </authorList>
    </citation>
    <scope>NUCLEOTIDE SEQUENCE [LARGE SCALE GENOMIC DNA]</scope>
    <source>
        <strain evidence="8 9">DSM 21864</strain>
    </source>
</reference>
<keyword evidence="2 6" id="KW-1003">Cell membrane</keyword>
<feature type="transmembrane region" description="Helical" evidence="6">
    <location>
        <begin position="179"/>
        <end position="212"/>
    </location>
</feature>
<dbReference type="STRING" id="1121298.SAMN05444401_2340"/>
<dbReference type="InterPro" id="IPR015414">
    <property type="entry name" value="TMEM64"/>
</dbReference>
<evidence type="ECO:0000313" key="8">
    <source>
        <dbReference type="EMBL" id="SHJ16281.1"/>
    </source>
</evidence>
<evidence type="ECO:0000256" key="5">
    <source>
        <dbReference type="ARBA" id="ARBA00023136"/>
    </source>
</evidence>
<keyword evidence="5 6" id="KW-0472">Membrane</keyword>
<comment type="subcellular location">
    <subcellularLocation>
        <location evidence="1 6">Cell membrane</location>
        <topology evidence="1 6">Multi-pass membrane protein</topology>
    </subcellularLocation>
</comment>
<dbReference type="Pfam" id="PF09335">
    <property type="entry name" value="VTT_dom"/>
    <property type="match status" value="1"/>
</dbReference>
<keyword evidence="9" id="KW-1185">Reference proteome</keyword>
<keyword evidence="3 6" id="KW-0812">Transmembrane</keyword>
<organism evidence="8 9">
    <name type="scientific">Clostridium amylolyticum</name>
    <dbReference type="NCBI Taxonomy" id="1121298"/>
    <lineage>
        <taxon>Bacteria</taxon>
        <taxon>Bacillati</taxon>
        <taxon>Bacillota</taxon>
        <taxon>Clostridia</taxon>
        <taxon>Eubacteriales</taxon>
        <taxon>Clostridiaceae</taxon>
        <taxon>Clostridium</taxon>
    </lineage>
</organism>
<name>A0A1M6H268_9CLOT</name>
<feature type="transmembrane region" description="Helical" evidence="6">
    <location>
        <begin position="6"/>
        <end position="24"/>
    </location>
</feature>
<feature type="domain" description="VTT" evidence="7">
    <location>
        <begin position="70"/>
        <end position="187"/>
    </location>
</feature>
<dbReference type="PANTHER" id="PTHR12677:SF59">
    <property type="entry name" value="GOLGI APPARATUS MEMBRANE PROTEIN TVP38-RELATED"/>
    <property type="match status" value="1"/>
</dbReference>
<evidence type="ECO:0000256" key="4">
    <source>
        <dbReference type="ARBA" id="ARBA00022989"/>
    </source>
</evidence>
<keyword evidence="4 6" id="KW-1133">Transmembrane helix</keyword>
<sequence length="229" mass="25697">MKRKTIVKYTIFLIILGTILYYFNKFNLYSYFKEIFYSSENFKEFVIKQGSLAPVVFFLIQIGQVIISPIPGNLTALAGGALFGGLYASLLSGLGIILGSMIAFYLARIFGKPLVIKFVGESIFNKYGKVFQKKSALSLFILFLLPFFPDDALCFLAGISNINFKLFLILTVIGRLPNIVFASLVGSGIFSFSLITWIIIGVISGVLFLLLFRYKNEIEGWLNARLRLE</sequence>
<dbReference type="AlphaFoldDB" id="A0A1M6H268"/>
<evidence type="ECO:0000256" key="3">
    <source>
        <dbReference type="ARBA" id="ARBA00022692"/>
    </source>
</evidence>
<gene>
    <name evidence="8" type="ORF">SAMN05444401_2340</name>
</gene>
<feature type="transmembrane region" description="Helical" evidence="6">
    <location>
        <begin position="136"/>
        <end position="159"/>
    </location>
</feature>
<evidence type="ECO:0000256" key="1">
    <source>
        <dbReference type="ARBA" id="ARBA00004651"/>
    </source>
</evidence>
<dbReference type="PANTHER" id="PTHR12677">
    <property type="entry name" value="GOLGI APPARATUS MEMBRANE PROTEIN TVP38-RELATED"/>
    <property type="match status" value="1"/>
</dbReference>
<evidence type="ECO:0000313" key="9">
    <source>
        <dbReference type="Proteomes" id="UP000184080"/>
    </source>
</evidence>
<dbReference type="Proteomes" id="UP000184080">
    <property type="component" value="Unassembled WGS sequence"/>
</dbReference>
<protein>
    <recommendedName>
        <fullName evidence="6">TVP38/TMEM64 family membrane protein</fullName>
    </recommendedName>
</protein>
<evidence type="ECO:0000256" key="2">
    <source>
        <dbReference type="ARBA" id="ARBA00022475"/>
    </source>
</evidence>
<accession>A0A1M6H268</accession>
<comment type="similarity">
    <text evidence="6">Belongs to the TVP38/TMEM64 family.</text>
</comment>
<evidence type="ECO:0000259" key="7">
    <source>
        <dbReference type="Pfam" id="PF09335"/>
    </source>
</evidence>
<dbReference type="RefSeq" id="WP_073006705.1">
    <property type="nucleotide sequence ID" value="NZ_FQZO01000003.1"/>
</dbReference>
<dbReference type="EMBL" id="FQZO01000003">
    <property type="protein sequence ID" value="SHJ16281.1"/>
    <property type="molecule type" value="Genomic_DNA"/>
</dbReference>
<proteinExistence type="inferred from homology"/>